<keyword evidence="3" id="KW-1185">Reference proteome</keyword>
<dbReference type="PANTHER" id="PTHR38846:SF1">
    <property type="entry name" value="C3H1-TYPE DOMAIN-CONTAINING PROTEIN"/>
    <property type="match status" value="1"/>
</dbReference>
<feature type="region of interest" description="Disordered" evidence="1">
    <location>
        <begin position="1"/>
        <end position="46"/>
    </location>
</feature>
<protein>
    <submittedName>
        <fullName evidence="2">Uncharacterized protein</fullName>
    </submittedName>
</protein>
<gene>
    <name evidence="2" type="ORF">DFH08DRAFT_978907</name>
</gene>
<sequence>MSSPPATPPTEHTVGRKRAHSVEESPLRRKKRKPSESPPPPEPTHLSQFFAAYPKYEYDPSGPASQQFQQLRRVCKWSKVDAAEACAGYNRALGLTFSQAYGDDVDSLENWQRLCRTVEIPMPDSLEECQFAIEDAHINLIDLVDVNTTGAPVHRFATEAQLSAYTMRTGKIFPRDLAYKGQLLRHLLRRIFHPPAENLMRRGGYWVQRNP</sequence>
<evidence type="ECO:0000256" key="1">
    <source>
        <dbReference type="SAM" id="MobiDB-lite"/>
    </source>
</evidence>
<reference evidence="2" key="1">
    <citation type="submission" date="2023-03" db="EMBL/GenBank/DDBJ databases">
        <title>Massive genome expansion in bonnet fungi (Mycena s.s.) driven by repeated elements and novel gene families across ecological guilds.</title>
        <authorList>
            <consortium name="Lawrence Berkeley National Laboratory"/>
            <person name="Harder C.B."/>
            <person name="Miyauchi S."/>
            <person name="Viragh M."/>
            <person name="Kuo A."/>
            <person name="Thoen E."/>
            <person name="Andreopoulos B."/>
            <person name="Lu D."/>
            <person name="Skrede I."/>
            <person name="Drula E."/>
            <person name="Henrissat B."/>
            <person name="Morin E."/>
            <person name="Kohler A."/>
            <person name="Barry K."/>
            <person name="LaButti K."/>
            <person name="Morin E."/>
            <person name="Salamov A."/>
            <person name="Lipzen A."/>
            <person name="Mereny Z."/>
            <person name="Hegedus B."/>
            <person name="Baldrian P."/>
            <person name="Stursova M."/>
            <person name="Weitz H."/>
            <person name="Taylor A."/>
            <person name="Grigoriev I.V."/>
            <person name="Nagy L.G."/>
            <person name="Martin F."/>
            <person name="Kauserud H."/>
        </authorList>
    </citation>
    <scope>NUCLEOTIDE SEQUENCE</scope>
    <source>
        <strain evidence="2">CBHHK002</strain>
    </source>
</reference>
<dbReference type="AlphaFoldDB" id="A0AAD6YXK5"/>
<proteinExistence type="predicted"/>
<evidence type="ECO:0000313" key="3">
    <source>
        <dbReference type="Proteomes" id="UP001218218"/>
    </source>
</evidence>
<organism evidence="2 3">
    <name type="scientific">Mycena albidolilacea</name>
    <dbReference type="NCBI Taxonomy" id="1033008"/>
    <lineage>
        <taxon>Eukaryota</taxon>
        <taxon>Fungi</taxon>
        <taxon>Dikarya</taxon>
        <taxon>Basidiomycota</taxon>
        <taxon>Agaricomycotina</taxon>
        <taxon>Agaricomycetes</taxon>
        <taxon>Agaricomycetidae</taxon>
        <taxon>Agaricales</taxon>
        <taxon>Marasmiineae</taxon>
        <taxon>Mycenaceae</taxon>
        <taxon>Mycena</taxon>
    </lineage>
</organism>
<comment type="caution">
    <text evidence="2">The sequence shown here is derived from an EMBL/GenBank/DDBJ whole genome shotgun (WGS) entry which is preliminary data.</text>
</comment>
<dbReference type="PANTHER" id="PTHR38846">
    <property type="entry name" value="C3H1-TYPE DOMAIN-CONTAINING PROTEIN"/>
    <property type="match status" value="1"/>
</dbReference>
<evidence type="ECO:0000313" key="2">
    <source>
        <dbReference type="EMBL" id="KAJ7301271.1"/>
    </source>
</evidence>
<accession>A0AAD6YXK5</accession>
<dbReference type="Proteomes" id="UP001218218">
    <property type="component" value="Unassembled WGS sequence"/>
</dbReference>
<dbReference type="EMBL" id="JARIHO010000139">
    <property type="protein sequence ID" value="KAJ7301271.1"/>
    <property type="molecule type" value="Genomic_DNA"/>
</dbReference>
<name>A0AAD6YXK5_9AGAR</name>